<proteinExistence type="predicted"/>
<evidence type="ECO:0000313" key="1">
    <source>
        <dbReference type="EMBL" id="MDX7997731.1"/>
    </source>
</evidence>
<name>A0ABU4SGE5_9GAMM</name>
<sequence>MYYILGYKSIIQSMNDSICLHPYLYHSYDDFIKNKSVFSVIPNKKFPVFTSYKEGLKFCQNHLISLKDKFSENTEKIENMIKNKIFYEWFDTLKDHDEIYTLINKIIKLVIINKLSSYTNGTTKNSIGLACIDFKDNFSKQDFLELIFHQLIHMVLFIDDIASSHMKEDDKLITVEVEGIKSIFNDNKFPIYTLFHSYIVGVEIFNYRSELFGIKSNSTYHGTTERIIKLCQTMAISIEKNIFLFSNRAKDIFNLSKKLMPYTNN</sequence>
<dbReference type="RefSeq" id="WP_319924468.1">
    <property type="nucleotide sequence ID" value="NZ_VCDP01000002.1"/>
</dbReference>
<reference evidence="2" key="1">
    <citation type="journal article" date="2024" name="Toxins">
        <title>Genome Sequence Analysis of Native Xenorhabdus Strains Isolated from Entomopathogenic Nematodes in Argentina.</title>
        <authorList>
            <person name="Palma L."/>
            <person name="Frizzo L."/>
            <person name="Kaiser S."/>
            <person name="Berry C."/>
            <person name="Caballero P."/>
            <person name="Bode H.B."/>
            <person name="Del Valle E.E."/>
        </authorList>
    </citation>
    <scope>NUCLEOTIDE SEQUENCE [LARGE SCALE GENOMIC DNA]</scope>
    <source>
        <strain evidence="2">Reich</strain>
    </source>
</reference>
<comment type="caution">
    <text evidence="1">The sequence shown here is derived from an EMBL/GenBank/DDBJ whole genome shotgun (WGS) entry which is preliminary data.</text>
</comment>
<dbReference type="EMBL" id="VCDP01000002">
    <property type="protein sequence ID" value="MDX7997731.1"/>
    <property type="molecule type" value="Genomic_DNA"/>
</dbReference>
<accession>A0ABU4SGE5</accession>
<protein>
    <submittedName>
        <fullName evidence="1">Uncharacterized protein</fullName>
    </submittedName>
</protein>
<dbReference type="Proteomes" id="UP001271640">
    <property type="component" value="Unassembled WGS sequence"/>
</dbReference>
<organism evidence="1 2">
    <name type="scientific">Xenorhabdus littoralis</name>
    <dbReference type="NCBI Taxonomy" id="2582835"/>
    <lineage>
        <taxon>Bacteria</taxon>
        <taxon>Pseudomonadati</taxon>
        <taxon>Pseudomonadota</taxon>
        <taxon>Gammaproteobacteria</taxon>
        <taxon>Enterobacterales</taxon>
        <taxon>Morganellaceae</taxon>
        <taxon>Xenorhabdus</taxon>
    </lineage>
</organism>
<keyword evidence="2" id="KW-1185">Reference proteome</keyword>
<gene>
    <name evidence="1" type="ORF">FE394_00590</name>
</gene>
<evidence type="ECO:0000313" key="2">
    <source>
        <dbReference type="Proteomes" id="UP001271640"/>
    </source>
</evidence>